<dbReference type="AlphaFoldDB" id="A0A2N0UIW4"/>
<accession>A0A2N0UIW4</accession>
<evidence type="ECO:0000313" key="3">
    <source>
        <dbReference type="Proteomes" id="UP000233425"/>
    </source>
</evidence>
<dbReference type="EMBL" id="NNSR01000073">
    <property type="protein sequence ID" value="PKD26878.1"/>
    <property type="molecule type" value="Genomic_DNA"/>
</dbReference>
<dbReference type="InterPro" id="IPR036653">
    <property type="entry name" value="CinA-like_C"/>
</dbReference>
<organism evidence="2 3">
    <name type="scientific">Ruminococcus bromii</name>
    <dbReference type="NCBI Taxonomy" id="40518"/>
    <lineage>
        <taxon>Bacteria</taxon>
        <taxon>Bacillati</taxon>
        <taxon>Bacillota</taxon>
        <taxon>Clostridia</taxon>
        <taxon>Eubacteriales</taxon>
        <taxon>Oscillospiraceae</taxon>
        <taxon>Ruminococcus</taxon>
    </lineage>
</organism>
<keyword evidence="3" id="KW-1185">Reference proteome</keyword>
<protein>
    <submittedName>
        <fullName evidence="2">Nicotinamide-nucleotide amidohydrolase PncC</fullName>
        <ecNumber evidence="2">3.5.1.42</ecNumber>
    </submittedName>
</protein>
<dbReference type="Proteomes" id="UP000233425">
    <property type="component" value="Unassembled WGS sequence"/>
</dbReference>
<dbReference type="GO" id="GO:0019159">
    <property type="term" value="F:nicotinamide-nucleotide amidase activity"/>
    <property type="evidence" value="ECO:0007669"/>
    <property type="project" value="UniProtKB-EC"/>
</dbReference>
<sequence>MITLTDIDVIKLLRKNNLNADTLQENVVAKLREKGVRLATAESCTGGLLSERITAVSGASDVFDFGVCTYANEMKHKVLGVSNETLSVLGAVSAETAMQMAEGARKISGADLAVSTTGIAGPTGGTPEKPIGLVFCGISTKDKSYAVKLMLGGSINKTNSRSYIRKLTSDAVFLTILSILQ</sequence>
<proteinExistence type="predicted"/>
<feature type="domain" description="CinA C-terminal" evidence="1">
    <location>
        <begin position="21"/>
        <end position="162"/>
    </location>
</feature>
<dbReference type="RefSeq" id="WP_101029662.1">
    <property type="nucleotide sequence ID" value="NZ_CABMMZ010000073.1"/>
</dbReference>
<keyword evidence="2" id="KW-0378">Hydrolase</keyword>
<evidence type="ECO:0000259" key="1">
    <source>
        <dbReference type="Pfam" id="PF02464"/>
    </source>
</evidence>
<dbReference type="NCBIfam" id="TIGR00199">
    <property type="entry name" value="PncC_domain"/>
    <property type="match status" value="1"/>
</dbReference>
<dbReference type="SUPFAM" id="SSF142433">
    <property type="entry name" value="CinA-like"/>
    <property type="match status" value="1"/>
</dbReference>
<dbReference type="InterPro" id="IPR008136">
    <property type="entry name" value="CinA_C"/>
</dbReference>
<name>A0A2N0UIW4_9FIRM</name>
<dbReference type="GeneID" id="93768454"/>
<reference evidence="2" key="1">
    <citation type="journal article" date="2018" name="Environ. Microbiol.">
        <title>Sporulation capability and amylosome conservation among diverse human colonic and rumen isolates of the keystone starch-degrader Ruminococcus bromii.</title>
        <authorList>
            <person name="Mukhopadhya I."/>
            <person name="Morais S."/>
            <person name="Laverde-Gomez J."/>
            <person name="Sheridan P.O."/>
            <person name="Walker A.W."/>
            <person name="Kelly W."/>
            <person name="Klieve A.V."/>
            <person name="Ouwerkerk D."/>
            <person name="Duncan S.H."/>
            <person name="Louis P."/>
            <person name="Koropatkin N."/>
            <person name="Cockburn D."/>
            <person name="Kibler R."/>
            <person name="Cooper P.J."/>
            <person name="Sandoval C."/>
            <person name="Crost E."/>
            <person name="Juge N."/>
            <person name="Bayer E.A."/>
            <person name="Flint H.J."/>
        </authorList>
    </citation>
    <scope>NUCLEOTIDE SEQUENCE [LARGE SCALE GENOMIC DNA]</scope>
    <source>
        <strain evidence="2">ATCC 27255</strain>
    </source>
</reference>
<comment type="caution">
    <text evidence="2">The sequence shown here is derived from an EMBL/GenBank/DDBJ whole genome shotgun (WGS) entry which is preliminary data.</text>
</comment>
<gene>
    <name evidence="2" type="primary">pncC</name>
    <name evidence="2" type="ORF">RBATCC27255_01743</name>
</gene>
<dbReference type="EC" id="3.5.1.42" evidence="2"/>
<evidence type="ECO:0000313" key="2">
    <source>
        <dbReference type="EMBL" id="PKD26878.1"/>
    </source>
</evidence>
<dbReference type="Gene3D" id="3.90.950.20">
    <property type="entry name" value="CinA-like"/>
    <property type="match status" value="1"/>
</dbReference>
<dbReference type="Pfam" id="PF02464">
    <property type="entry name" value="CinA"/>
    <property type="match status" value="1"/>
</dbReference>